<keyword evidence="1" id="KW-0732">Signal</keyword>
<protein>
    <recommendedName>
        <fullName evidence="4">DUF4919 domain-containing protein</fullName>
    </recommendedName>
</protein>
<feature type="signal peptide" evidence="1">
    <location>
        <begin position="1"/>
        <end position="20"/>
    </location>
</feature>
<comment type="caution">
    <text evidence="2">The sequence shown here is derived from an EMBL/GenBank/DDBJ whole genome shotgun (WGS) entry which is preliminary data.</text>
</comment>
<evidence type="ECO:0000313" key="2">
    <source>
        <dbReference type="EMBL" id="KJJ37841.1"/>
    </source>
</evidence>
<evidence type="ECO:0000313" key="3">
    <source>
        <dbReference type="Proteomes" id="UP000033497"/>
    </source>
</evidence>
<gene>
    <name evidence="2" type="ORF">MB09_12475</name>
</gene>
<proteinExistence type="predicted"/>
<evidence type="ECO:0000256" key="1">
    <source>
        <dbReference type="SAM" id="SignalP"/>
    </source>
</evidence>
<sequence>MKKILILFSIILFNAHLAHSQEDYMSKIVENSCQCLAEIPNTEELSSIRIGLCMIQEANIYKEELLRDHGINMDNIDVEGERLGRLIALEMITSCPEQIQRIASNIDKYDEDDDSYQKIQGVIKAIDKNDFIAFSVTSDDGKTSKFYWLNFINSNKDIQNEFNSYKKKKVEIEYSIYEFYDPNLGEYRNYNVIESLNIIN</sequence>
<dbReference type="RefSeq" id="WP_131459918.1">
    <property type="nucleotide sequence ID" value="NZ_JSVU01000008.1"/>
</dbReference>
<reference evidence="2 3" key="1">
    <citation type="submission" date="2014-10" db="EMBL/GenBank/DDBJ databases">
        <title>Genome sequencing of Vitellibacter vladivostokensis KMM 3516.</title>
        <authorList>
            <person name="Thevarajoo S."/>
            <person name="Selvaratnam C."/>
            <person name="Goh K.M."/>
            <person name="Chong C.S."/>
        </authorList>
    </citation>
    <scope>NUCLEOTIDE SEQUENCE [LARGE SCALE GENOMIC DNA]</scope>
    <source>
        <strain evidence="2 3">KMM 3516</strain>
    </source>
</reference>
<organism evidence="2 3">
    <name type="scientific">Aequorivita vladivostokensis</name>
    <dbReference type="NCBI Taxonomy" id="171194"/>
    <lineage>
        <taxon>Bacteria</taxon>
        <taxon>Pseudomonadati</taxon>
        <taxon>Bacteroidota</taxon>
        <taxon>Flavobacteriia</taxon>
        <taxon>Flavobacteriales</taxon>
        <taxon>Flavobacteriaceae</taxon>
        <taxon>Aequorivita</taxon>
    </lineage>
</organism>
<name>A0ABR5DGG4_9FLAO</name>
<dbReference type="EMBL" id="JSVU01000008">
    <property type="protein sequence ID" value="KJJ37841.1"/>
    <property type="molecule type" value="Genomic_DNA"/>
</dbReference>
<keyword evidence="3" id="KW-1185">Reference proteome</keyword>
<feature type="chain" id="PRO_5047208782" description="DUF4919 domain-containing protein" evidence="1">
    <location>
        <begin position="21"/>
        <end position="200"/>
    </location>
</feature>
<evidence type="ECO:0008006" key="4">
    <source>
        <dbReference type="Google" id="ProtNLM"/>
    </source>
</evidence>
<dbReference type="Proteomes" id="UP000033497">
    <property type="component" value="Unassembled WGS sequence"/>
</dbReference>
<accession>A0ABR5DGG4</accession>